<keyword evidence="3" id="KW-0143">Chaperone</keyword>
<gene>
    <name evidence="5" type="ORF">E3T55_14900</name>
</gene>
<dbReference type="InterPro" id="IPR002939">
    <property type="entry name" value="DnaJ_C"/>
</dbReference>
<dbReference type="InterPro" id="IPR036869">
    <property type="entry name" value="J_dom_sf"/>
</dbReference>
<dbReference type="OrthoDB" id="9779889at2"/>
<dbReference type="CDD" id="cd10747">
    <property type="entry name" value="DnaJ_C"/>
    <property type="match status" value="1"/>
</dbReference>
<dbReference type="InterPro" id="IPR008971">
    <property type="entry name" value="HSP40/DnaJ_pept-bd"/>
</dbReference>
<dbReference type="EMBL" id="SOHE01000060">
    <property type="protein sequence ID" value="TFD47835.1"/>
    <property type="molecule type" value="Genomic_DNA"/>
</dbReference>
<dbReference type="FunFam" id="2.60.260.20:FF:000013">
    <property type="entry name" value="DnaJ subfamily B member 11"/>
    <property type="match status" value="1"/>
</dbReference>
<dbReference type="SUPFAM" id="SSF49493">
    <property type="entry name" value="HSP40/DnaJ peptide-binding domain"/>
    <property type="match status" value="2"/>
</dbReference>
<evidence type="ECO:0000259" key="4">
    <source>
        <dbReference type="PROSITE" id="PS50076"/>
    </source>
</evidence>
<dbReference type="InterPro" id="IPR018253">
    <property type="entry name" value="DnaJ_domain_CS"/>
</dbReference>
<dbReference type="InterPro" id="IPR001623">
    <property type="entry name" value="DnaJ_domain"/>
</dbReference>
<proteinExistence type="predicted"/>
<protein>
    <submittedName>
        <fullName evidence="5">J domain-containing protein</fullName>
    </submittedName>
</protein>
<dbReference type="GO" id="GO:0051082">
    <property type="term" value="F:unfolded protein binding"/>
    <property type="evidence" value="ECO:0007669"/>
    <property type="project" value="InterPro"/>
</dbReference>
<dbReference type="PANTHER" id="PTHR43096">
    <property type="entry name" value="DNAJ HOMOLOG 1, MITOCHONDRIAL-RELATED"/>
    <property type="match status" value="1"/>
</dbReference>
<keyword evidence="6" id="KW-1185">Reference proteome</keyword>
<evidence type="ECO:0000256" key="2">
    <source>
        <dbReference type="ARBA" id="ARBA00023016"/>
    </source>
</evidence>
<dbReference type="SMART" id="SM00271">
    <property type="entry name" value="DnaJ"/>
    <property type="match status" value="1"/>
</dbReference>
<keyword evidence="1" id="KW-0235">DNA replication</keyword>
<comment type="caution">
    <text evidence="5">The sequence shown here is derived from an EMBL/GenBank/DDBJ whole genome shotgun (WGS) entry which is preliminary data.</text>
</comment>
<dbReference type="GO" id="GO:0042026">
    <property type="term" value="P:protein refolding"/>
    <property type="evidence" value="ECO:0007669"/>
    <property type="project" value="TreeGrafter"/>
</dbReference>
<dbReference type="Pfam" id="PF00226">
    <property type="entry name" value="DnaJ"/>
    <property type="match status" value="1"/>
</dbReference>
<dbReference type="Pfam" id="PF01556">
    <property type="entry name" value="DnaJ_C"/>
    <property type="match status" value="1"/>
</dbReference>
<dbReference type="RefSeq" id="WP_134520337.1">
    <property type="nucleotide sequence ID" value="NZ_SOHE01000060.1"/>
</dbReference>
<dbReference type="GO" id="GO:0006260">
    <property type="term" value="P:DNA replication"/>
    <property type="evidence" value="ECO:0007669"/>
    <property type="project" value="UniProtKB-KW"/>
</dbReference>
<reference evidence="5 6" key="1">
    <citation type="submission" date="2019-03" db="EMBL/GenBank/DDBJ databases">
        <title>Genomics of glacier-inhabiting Cryobacterium strains.</title>
        <authorList>
            <person name="Liu Q."/>
            <person name="Xin Y.-H."/>
        </authorList>
    </citation>
    <scope>NUCLEOTIDE SEQUENCE [LARGE SCALE GENOMIC DNA]</scope>
    <source>
        <strain evidence="5 6">Hh14</strain>
    </source>
</reference>
<dbReference type="SUPFAM" id="SSF46565">
    <property type="entry name" value="Chaperone J-domain"/>
    <property type="match status" value="1"/>
</dbReference>
<sequence length="336" mass="35198">MASQDWFDKDFYRVLGVSKDVTPAELKKAYRKLARKYHPDSNPGNASAEAKFKELSEANSVLADPAQRKEYDAVRAMGSGARFTAPGGGGQNGGFEDVFGGMFGGQGRPQQQNYSFEQGGFDDILGGMFGRGGGGGGGGFGNSSGGYRGTGAPTRGRDVVASTTVDFLTATQGDQITLQTQDGRPLKVRIPAGVSDGQKIRLRGKGQASPDGGETGDIVLTITVRKHPVFEREGLNLRVNVPVTFVEATLGATIEVPTLGGSPVRLRVAPGTPSGRVLRVKGRGVVTPKGTGDLLAVVQVAVPSHLSKDATEKLAAFAESLPKENPRDDLIARAQG</sequence>
<dbReference type="PROSITE" id="PS50076">
    <property type="entry name" value="DNAJ_2"/>
    <property type="match status" value="1"/>
</dbReference>
<evidence type="ECO:0000256" key="1">
    <source>
        <dbReference type="ARBA" id="ARBA00022705"/>
    </source>
</evidence>
<accession>A0A4R8ZW45</accession>
<keyword evidence="2" id="KW-0346">Stress response</keyword>
<evidence type="ECO:0000313" key="5">
    <source>
        <dbReference type="EMBL" id="TFD47835.1"/>
    </source>
</evidence>
<dbReference type="PANTHER" id="PTHR43096:SF54">
    <property type="entry name" value="CHAPERONE PROTEIN DNAJ 1"/>
    <property type="match status" value="1"/>
</dbReference>
<dbReference type="PRINTS" id="PR00625">
    <property type="entry name" value="JDOMAIN"/>
</dbReference>
<dbReference type="Proteomes" id="UP000297447">
    <property type="component" value="Unassembled WGS sequence"/>
</dbReference>
<dbReference type="PROSITE" id="PS00636">
    <property type="entry name" value="DNAJ_1"/>
    <property type="match status" value="1"/>
</dbReference>
<feature type="domain" description="J" evidence="4">
    <location>
        <begin position="10"/>
        <end position="75"/>
    </location>
</feature>
<evidence type="ECO:0000256" key="3">
    <source>
        <dbReference type="ARBA" id="ARBA00023186"/>
    </source>
</evidence>
<evidence type="ECO:0000313" key="6">
    <source>
        <dbReference type="Proteomes" id="UP000297447"/>
    </source>
</evidence>
<dbReference type="Gene3D" id="2.60.260.20">
    <property type="entry name" value="Urease metallochaperone UreE, N-terminal domain"/>
    <property type="match status" value="2"/>
</dbReference>
<organism evidence="5 6">
    <name type="scientific">Cryobacterium frigoriphilum</name>
    <dbReference type="NCBI Taxonomy" id="1259150"/>
    <lineage>
        <taxon>Bacteria</taxon>
        <taxon>Bacillati</taxon>
        <taxon>Actinomycetota</taxon>
        <taxon>Actinomycetes</taxon>
        <taxon>Micrococcales</taxon>
        <taxon>Microbacteriaceae</taxon>
        <taxon>Cryobacterium</taxon>
    </lineage>
</organism>
<name>A0A4R8ZW45_9MICO</name>
<dbReference type="CDD" id="cd06257">
    <property type="entry name" value="DnaJ"/>
    <property type="match status" value="1"/>
</dbReference>
<dbReference type="Gene3D" id="1.10.287.110">
    <property type="entry name" value="DnaJ domain"/>
    <property type="match status" value="1"/>
</dbReference>
<dbReference type="AlphaFoldDB" id="A0A4R8ZW45"/>
<dbReference type="GO" id="GO:0005737">
    <property type="term" value="C:cytoplasm"/>
    <property type="evidence" value="ECO:0007669"/>
    <property type="project" value="TreeGrafter"/>
</dbReference>